<gene>
    <name evidence="2" type="ORF">GCM10009575_031470</name>
</gene>
<dbReference type="Proteomes" id="UP001500418">
    <property type="component" value="Unassembled WGS sequence"/>
</dbReference>
<sequence length="117" mass="11506">MLTVGGAEDATFVGGADDAPVGASGREVVGVAAGDELPPDFVAAARDAEPSFDCGAVAVDGPVDDAEVGPLPEAAHRARMRIITKTTTRARTTSSPRRPSGCGGGAPALLSAICSSG</sequence>
<protein>
    <submittedName>
        <fullName evidence="2">Uncharacterized protein</fullName>
    </submittedName>
</protein>
<reference evidence="2 3" key="1">
    <citation type="journal article" date="2019" name="Int. J. Syst. Evol. Microbiol.">
        <title>The Global Catalogue of Microorganisms (GCM) 10K type strain sequencing project: providing services to taxonomists for standard genome sequencing and annotation.</title>
        <authorList>
            <consortium name="The Broad Institute Genomics Platform"/>
            <consortium name="The Broad Institute Genome Sequencing Center for Infectious Disease"/>
            <person name="Wu L."/>
            <person name="Ma J."/>
        </authorList>
    </citation>
    <scope>NUCLEOTIDE SEQUENCE [LARGE SCALE GENOMIC DNA]</scope>
    <source>
        <strain evidence="2 3">JCM 11444</strain>
    </source>
</reference>
<keyword evidence="3" id="KW-1185">Reference proteome</keyword>
<evidence type="ECO:0000313" key="2">
    <source>
        <dbReference type="EMBL" id="GAA0929120.1"/>
    </source>
</evidence>
<feature type="compositionally biased region" description="Low complexity" evidence="1">
    <location>
        <begin position="84"/>
        <end position="100"/>
    </location>
</feature>
<evidence type="ECO:0000313" key="3">
    <source>
        <dbReference type="Proteomes" id="UP001500418"/>
    </source>
</evidence>
<proteinExistence type="predicted"/>
<evidence type="ECO:0000256" key="1">
    <source>
        <dbReference type="SAM" id="MobiDB-lite"/>
    </source>
</evidence>
<name>A0ABN1PKT8_9ACTN</name>
<feature type="region of interest" description="Disordered" evidence="1">
    <location>
        <begin position="84"/>
        <end position="107"/>
    </location>
</feature>
<accession>A0ABN1PKT8</accession>
<comment type="caution">
    <text evidence="2">The sequence shown here is derived from an EMBL/GenBank/DDBJ whole genome shotgun (WGS) entry which is preliminary data.</text>
</comment>
<organism evidence="2 3">
    <name type="scientific">Streptomyces rhizosphaericus</name>
    <dbReference type="NCBI Taxonomy" id="114699"/>
    <lineage>
        <taxon>Bacteria</taxon>
        <taxon>Bacillati</taxon>
        <taxon>Actinomycetota</taxon>
        <taxon>Actinomycetes</taxon>
        <taxon>Kitasatosporales</taxon>
        <taxon>Streptomycetaceae</taxon>
        <taxon>Streptomyces</taxon>
        <taxon>Streptomyces violaceusniger group</taxon>
    </lineage>
</organism>
<dbReference type="EMBL" id="BAAAID010000017">
    <property type="protein sequence ID" value="GAA0929120.1"/>
    <property type="molecule type" value="Genomic_DNA"/>
</dbReference>